<dbReference type="EMBL" id="BJYU01000089">
    <property type="protein sequence ID" value="GEO17134.1"/>
    <property type="molecule type" value="Genomic_DNA"/>
</dbReference>
<evidence type="ECO:0000256" key="9">
    <source>
        <dbReference type="ARBA" id="ARBA00022722"/>
    </source>
</evidence>
<dbReference type="SMART" id="SM00535">
    <property type="entry name" value="RIBOc"/>
    <property type="match status" value="1"/>
</dbReference>
<dbReference type="GO" id="GO:0042802">
    <property type="term" value="F:identical protein binding"/>
    <property type="evidence" value="ECO:0007669"/>
    <property type="project" value="UniProtKB-ARBA"/>
</dbReference>
<evidence type="ECO:0000313" key="18">
    <source>
        <dbReference type="EMBL" id="GEO17134.1"/>
    </source>
</evidence>
<accession>A0A512BYU4</accession>
<evidence type="ECO:0000256" key="8">
    <source>
        <dbReference type="ARBA" id="ARBA00022694"/>
    </source>
</evidence>
<keyword evidence="7 15" id="KW-0507">mRNA processing</keyword>
<keyword evidence="5 15" id="KW-0963">Cytoplasm</keyword>
<dbReference type="SMART" id="SM00358">
    <property type="entry name" value="DSRM"/>
    <property type="match status" value="1"/>
</dbReference>
<dbReference type="FunFam" id="3.30.160.20:FF:000003">
    <property type="entry name" value="Ribonuclease 3"/>
    <property type="match status" value="1"/>
</dbReference>
<evidence type="ECO:0000256" key="4">
    <source>
        <dbReference type="ARBA" id="ARBA00011738"/>
    </source>
</evidence>
<evidence type="ECO:0000313" key="19">
    <source>
        <dbReference type="Proteomes" id="UP000321085"/>
    </source>
</evidence>
<comment type="catalytic activity">
    <reaction evidence="1 15">
        <text>Endonucleolytic cleavage to 5'-phosphomonoester.</text>
        <dbReference type="EC" id="3.1.26.3"/>
    </reaction>
</comment>
<keyword evidence="12 15" id="KW-0378">Hydrolase</keyword>
<dbReference type="CDD" id="cd10845">
    <property type="entry name" value="DSRM_RNAse_III_family"/>
    <property type="match status" value="1"/>
</dbReference>
<protein>
    <recommendedName>
        <fullName evidence="15">Ribonuclease 3</fullName>
        <ecNumber evidence="15">3.1.26.3</ecNumber>
    </recommendedName>
    <alternativeName>
        <fullName evidence="15">Ribonuclease III</fullName>
        <shortName evidence="15">RNase III</shortName>
    </alternativeName>
</protein>
<keyword evidence="19" id="KW-1185">Reference proteome</keyword>
<feature type="binding site" evidence="15">
    <location>
        <position position="46"/>
    </location>
    <ligand>
        <name>Mg(2+)</name>
        <dbReference type="ChEBI" id="CHEBI:18420"/>
    </ligand>
</feature>
<evidence type="ECO:0000256" key="3">
    <source>
        <dbReference type="ARBA" id="ARBA00010183"/>
    </source>
</evidence>
<evidence type="ECO:0000256" key="7">
    <source>
        <dbReference type="ARBA" id="ARBA00022664"/>
    </source>
</evidence>
<evidence type="ECO:0000256" key="2">
    <source>
        <dbReference type="ARBA" id="ARBA00004496"/>
    </source>
</evidence>
<dbReference type="GO" id="GO:0010468">
    <property type="term" value="P:regulation of gene expression"/>
    <property type="evidence" value="ECO:0007669"/>
    <property type="project" value="TreeGrafter"/>
</dbReference>
<keyword evidence="13 15" id="KW-0460">Magnesium</keyword>
<sequence>MARRKPNLDELLTRLEYQFERPELLEEALTHVSAPNAGGQSYQRLEFLGDRVLGLAIAEMLYRAFPGAPEGELSRRLAELVRRESCAEIAQSWDVGPHVKLGAGEAQSGERKNEAILADVCEAIIGAVFLDGGYDAAQKLIERSFKDLLAAPRRPLRDPKSALQEWAQAQGLPPPTYTIVEQTGPDHAPRFRVMVKVKGQESDFGLGPSKRVAEQAAARSLLLREGIWTEEEHGVA</sequence>
<feature type="active site" evidence="15">
    <location>
        <position position="122"/>
    </location>
</feature>
<feature type="binding site" evidence="15">
    <location>
        <position position="119"/>
    </location>
    <ligand>
        <name>Mg(2+)</name>
        <dbReference type="ChEBI" id="CHEBI:18420"/>
    </ligand>
</feature>
<dbReference type="GO" id="GO:0006397">
    <property type="term" value="P:mRNA processing"/>
    <property type="evidence" value="ECO:0007669"/>
    <property type="project" value="UniProtKB-UniRule"/>
</dbReference>
<evidence type="ECO:0000259" key="17">
    <source>
        <dbReference type="PROSITE" id="PS50142"/>
    </source>
</evidence>
<keyword evidence="6 15" id="KW-0698">rRNA processing</keyword>
<dbReference type="SUPFAM" id="SSF69065">
    <property type="entry name" value="RNase III domain-like"/>
    <property type="match status" value="1"/>
</dbReference>
<dbReference type="GO" id="GO:0008033">
    <property type="term" value="P:tRNA processing"/>
    <property type="evidence" value="ECO:0007669"/>
    <property type="project" value="UniProtKB-KW"/>
</dbReference>
<evidence type="ECO:0000256" key="13">
    <source>
        <dbReference type="ARBA" id="ARBA00022842"/>
    </source>
</evidence>
<dbReference type="InterPro" id="IPR014720">
    <property type="entry name" value="dsRBD_dom"/>
</dbReference>
<dbReference type="PANTHER" id="PTHR11207">
    <property type="entry name" value="RIBONUCLEASE III"/>
    <property type="match status" value="1"/>
</dbReference>
<comment type="function">
    <text evidence="15">Digests double-stranded RNA. Involved in the processing of primary rRNA transcript to yield the immediate precursors to the large and small rRNAs (23S and 16S). Processes some mRNAs, and tRNAs when they are encoded in the rRNA operon. Processes pre-crRNA and tracrRNA of type II CRISPR loci if present in the organism.</text>
</comment>
<feature type="binding site" evidence="15">
    <location>
        <position position="122"/>
    </location>
    <ligand>
        <name>Mg(2+)</name>
        <dbReference type="ChEBI" id="CHEBI:18420"/>
    </ligand>
</feature>
<dbReference type="PANTHER" id="PTHR11207:SF0">
    <property type="entry name" value="RIBONUCLEASE 3"/>
    <property type="match status" value="1"/>
</dbReference>
<dbReference type="GO" id="GO:0003725">
    <property type="term" value="F:double-stranded RNA binding"/>
    <property type="evidence" value="ECO:0007669"/>
    <property type="project" value="TreeGrafter"/>
</dbReference>
<dbReference type="PROSITE" id="PS50137">
    <property type="entry name" value="DS_RBD"/>
    <property type="match status" value="1"/>
</dbReference>
<name>A0A512BYU4_9HYPH</name>
<dbReference type="Proteomes" id="UP000321085">
    <property type="component" value="Unassembled WGS sequence"/>
</dbReference>
<keyword evidence="8 15" id="KW-0819">tRNA processing</keyword>
<dbReference type="NCBIfam" id="TIGR02191">
    <property type="entry name" value="RNaseIII"/>
    <property type="match status" value="1"/>
</dbReference>
<evidence type="ECO:0000256" key="12">
    <source>
        <dbReference type="ARBA" id="ARBA00022801"/>
    </source>
</evidence>
<dbReference type="GO" id="GO:0019843">
    <property type="term" value="F:rRNA binding"/>
    <property type="evidence" value="ECO:0007669"/>
    <property type="project" value="UniProtKB-KW"/>
</dbReference>
<dbReference type="GO" id="GO:0046872">
    <property type="term" value="F:metal ion binding"/>
    <property type="evidence" value="ECO:0007669"/>
    <property type="project" value="UniProtKB-KW"/>
</dbReference>
<feature type="domain" description="RNase III" evidence="17">
    <location>
        <begin position="8"/>
        <end position="133"/>
    </location>
</feature>
<evidence type="ECO:0000256" key="1">
    <source>
        <dbReference type="ARBA" id="ARBA00000109"/>
    </source>
</evidence>
<dbReference type="InterPro" id="IPR036389">
    <property type="entry name" value="RNase_III_sf"/>
</dbReference>
<dbReference type="InterPro" id="IPR011907">
    <property type="entry name" value="RNase_III"/>
</dbReference>
<organism evidence="18 19">
    <name type="scientific">Microvirga aerophila</name>
    <dbReference type="NCBI Taxonomy" id="670291"/>
    <lineage>
        <taxon>Bacteria</taxon>
        <taxon>Pseudomonadati</taxon>
        <taxon>Pseudomonadota</taxon>
        <taxon>Alphaproteobacteria</taxon>
        <taxon>Hyphomicrobiales</taxon>
        <taxon>Methylobacteriaceae</taxon>
        <taxon>Microvirga</taxon>
    </lineage>
</organism>
<dbReference type="Gene3D" id="1.10.1520.10">
    <property type="entry name" value="Ribonuclease III domain"/>
    <property type="match status" value="1"/>
</dbReference>
<dbReference type="PROSITE" id="PS50142">
    <property type="entry name" value="RNASE_3_2"/>
    <property type="match status" value="1"/>
</dbReference>
<dbReference type="OrthoDB" id="9805026at2"/>
<comment type="subcellular location">
    <subcellularLocation>
        <location evidence="2 15">Cytoplasm</location>
    </subcellularLocation>
</comment>
<keyword evidence="15" id="KW-0699">rRNA-binding</keyword>
<dbReference type="Pfam" id="PF14622">
    <property type="entry name" value="Ribonucleas_3_3"/>
    <property type="match status" value="1"/>
</dbReference>
<comment type="similarity">
    <text evidence="3">Belongs to the ribonuclease III family.</text>
</comment>
<feature type="active site" evidence="15">
    <location>
        <position position="50"/>
    </location>
</feature>
<reference evidence="18 19" key="1">
    <citation type="submission" date="2019-07" db="EMBL/GenBank/DDBJ databases">
        <title>Whole genome shotgun sequence of Microvirga aerophila NBRC 106136.</title>
        <authorList>
            <person name="Hosoyama A."/>
            <person name="Uohara A."/>
            <person name="Ohji S."/>
            <person name="Ichikawa N."/>
        </authorList>
    </citation>
    <scope>NUCLEOTIDE SEQUENCE [LARGE SCALE GENOMIC DNA]</scope>
    <source>
        <strain evidence="18 19">NBRC 106136</strain>
    </source>
</reference>
<feature type="domain" description="DRBM" evidence="16">
    <location>
        <begin position="158"/>
        <end position="222"/>
    </location>
</feature>
<dbReference type="HAMAP" id="MF_00104">
    <property type="entry name" value="RNase_III"/>
    <property type="match status" value="1"/>
</dbReference>
<dbReference type="GO" id="GO:0006364">
    <property type="term" value="P:rRNA processing"/>
    <property type="evidence" value="ECO:0007669"/>
    <property type="project" value="UniProtKB-UniRule"/>
</dbReference>
<evidence type="ECO:0000256" key="6">
    <source>
        <dbReference type="ARBA" id="ARBA00022552"/>
    </source>
</evidence>
<keyword evidence="11 15" id="KW-0255">Endonuclease</keyword>
<evidence type="ECO:0000256" key="11">
    <source>
        <dbReference type="ARBA" id="ARBA00022759"/>
    </source>
</evidence>
<dbReference type="Pfam" id="PF00035">
    <property type="entry name" value="dsrm"/>
    <property type="match status" value="1"/>
</dbReference>
<evidence type="ECO:0000256" key="5">
    <source>
        <dbReference type="ARBA" id="ARBA00022490"/>
    </source>
</evidence>
<proteinExistence type="inferred from homology"/>
<comment type="cofactor">
    <cofactor evidence="15">
        <name>Mg(2+)</name>
        <dbReference type="ChEBI" id="CHEBI:18420"/>
    </cofactor>
</comment>
<evidence type="ECO:0000259" key="16">
    <source>
        <dbReference type="PROSITE" id="PS50137"/>
    </source>
</evidence>
<evidence type="ECO:0000256" key="10">
    <source>
        <dbReference type="ARBA" id="ARBA00022723"/>
    </source>
</evidence>
<dbReference type="PROSITE" id="PS00517">
    <property type="entry name" value="RNASE_3_1"/>
    <property type="match status" value="1"/>
</dbReference>
<evidence type="ECO:0000256" key="14">
    <source>
        <dbReference type="ARBA" id="ARBA00022884"/>
    </source>
</evidence>
<dbReference type="Gene3D" id="3.30.160.20">
    <property type="match status" value="1"/>
</dbReference>
<keyword evidence="9 15" id="KW-0540">Nuclease</keyword>
<keyword evidence="14 15" id="KW-0694">RNA-binding</keyword>
<dbReference type="InterPro" id="IPR000999">
    <property type="entry name" value="RNase_III_dom"/>
</dbReference>
<dbReference type="FunFam" id="1.10.1520.10:FF:000001">
    <property type="entry name" value="Ribonuclease 3"/>
    <property type="match status" value="1"/>
</dbReference>
<keyword evidence="10 15" id="KW-0479">Metal-binding</keyword>
<dbReference type="RefSeq" id="WP_114187901.1">
    <property type="nucleotide sequence ID" value="NZ_BJYU01000089.1"/>
</dbReference>
<comment type="subunit">
    <text evidence="4 15">Homodimer.</text>
</comment>
<dbReference type="EC" id="3.1.26.3" evidence="15"/>
<dbReference type="GO" id="GO:0005737">
    <property type="term" value="C:cytoplasm"/>
    <property type="evidence" value="ECO:0007669"/>
    <property type="project" value="UniProtKB-SubCell"/>
</dbReference>
<dbReference type="CDD" id="cd00593">
    <property type="entry name" value="RIBOc"/>
    <property type="match status" value="1"/>
</dbReference>
<gene>
    <name evidence="15 18" type="primary">rnc</name>
    <name evidence="18" type="ORF">MAE02_48300</name>
</gene>
<dbReference type="GO" id="GO:0004525">
    <property type="term" value="F:ribonuclease III activity"/>
    <property type="evidence" value="ECO:0007669"/>
    <property type="project" value="UniProtKB-UniRule"/>
</dbReference>
<comment type="caution">
    <text evidence="18">The sequence shown here is derived from an EMBL/GenBank/DDBJ whole genome shotgun (WGS) entry which is preliminary data.</text>
</comment>
<dbReference type="AlphaFoldDB" id="A0A512BYU4"/>
<evidence type="ECO:0000256" key="15">
    <source>
        <dbReference type="HAMAP-Rule" id="MF_00104"/>
    </source>
</evidence>
<dbReference type="SUPFAM" id="SSF54768">
    <property type="entry name" value="dsRNA-binding domain-like"/>
    <property type="match status" value="1"/>
</dbReference>